<evidence type="ECO:0000313" key="2">
    <source>
        <dbReference type="Proteomes" id="UP000024332"/>
    </source>
</evidence>
<accession>A0A031LIY7</accession>
<reference evidence="1 2" key="1">
    <citation type="submission" date="2014-03" db="EMBL/GenBank/DDBJ databases">
        <title>Draft genome sequence of the novel thermoacidophilic archaea Acidianus copahuensis ALE1 strain, isolated from Copahue volcanic area in Neuquen Argentina.</title>
        <authorList>
            <person name="Urbieta M.S."/>
            <person name="Rascovan N."/>
            <person name="Castro C."/>
            <person name="Revale S."/>
            <person name="Giaveno M.A."/>
            <person name="Vazquez M.P."/>
            <person name="Donati E.R."/>
        </authorList>
    </citation>
    <scope>NUCLEOTIDE SEQUENCE [LARGE SCALE GENOMIC DNA]</scope>
    <source>
        <strain evidence="1 2">ALE1</strain>
    </source>
</reference>
<protein>
    <submittedName>
        <fullName evidence="1">Uncharacterized protein</fullName>
    </submittedName>
</protein>
<gene>
    <name evidence="1" type="ORF">CM19_10930</name>
</gene>
<dbReference type="RefSeq" id="WP_048100376.1">
    <property type="nucleotide sequence ID" value="NZ_JFZT01000057.1"/>
</dbReference>
<dbReference type="AlphaFoldDB" id="A0A031LIY7"/>
<comment type="caution">
    <text evidence="1">The sequence shown here is derived from an EMBL/GenBank/DDBJ whole genome shotgun (WGS) entry which is preliminary data.</text>
</comment>
<sequence>MIDLSQDYQINELWGEISSENVIFFDASLNVAMNEIDSVLKRNFLKYFAEVFPSGILIRQIFNDKVRLGKLILDKPPKVVILPSNDMKALKEWDIVFAVKPLCKLKPSLIYIKKNEWKTLGIPDPNFSPLGKIGLDYGKEYELRKYILYNKDIPSAIKRREIDIGVMWAHEGKEYGFEVSELNKSITLEIGLIKGFGKFSERAFEIILSEGKEILKSHHLEVFT</sequence>
<dbReference type="EMBL" id="JFZT01000057">
    <property type="protein sequence ID" value="EZQ02112.1"/>
    <property type="molecule type" value="Genomic_DNA"/>
</dbReference>
<keyword evidence="2" id="KW-1185">Reference proteome</keyword>
<dbReference type="STRING" id="1160895.CM19_10930"/>
<dbReference type="OrthoDB" id="41324at2157"/>
<proteinExistence type="predicted"/>
<name>A0A031LIY7_9CREN</name>
<dbReference type="Proteomes" id="UP000024332">
    <property type="component" value="Unassembled WGS sequence"/>
</dbReference>
<evidence type="ECO:0000313" key="1">
    <source>
        <dbReference type="EMBL" id="EZQ02112.1"/>
    </source>
</evidence>
<organism evidence="1 2">
    <name type="scientific">Candidatus Acidianus copahuensis</name>
    <dbReference type="NCBI Taxonomy" id="1160895"/>
    <lineage>
        <taxon>Archaea</taxon>
        <taxon>Thermoproteota</taxon>
        <taxon>Thermoprotei</taxon>
        <taxon>Sulfolobales</taxon>
        <taxon>Sulfolobaceae</taxon>
        <taxon>Acidianus</taxon>
    </lineage>
</organism>